<evidence type="ECO:0000313" key="3">
    <source>
        <dbReference type="Proteomes" id="UP000183585"/>
    </source>
</evidence>
<keyword evidence="2" id="KW-0489">Methyltransferase</keyword>
<proteinExistence type="predicted"/>
<dbReference type="Gene3D" id="3.30.2130.30">
    <property type="match status" value="1"/>
</dbReference>
<dbReference type="Pfam" id="PF01170">
    <property type="entry name" value="UPF0020"/>
    <property type="match status" value="1"/>
</dbReference>
<dbReference type="GO" id="GO:0030488">
    <property type="term" value="P:tRNA methylation"/>
    <property type="evidence" value="ECO:0007669"/>
    <property type="project" value="TreeGrafter"/>
</dbReference>
<dbReference type="RefSeq" id="WP_074476986.1">
    <property type="nucleotide sequence ID" value="NZ_FMCT01000012.1"/>
</dbReference>
<dbReference type="SUPFAM" id="SSF53335">
    <property type="entry name" value="S-adenosyl-L-methionine-dependent methyltransferases"/>
    <property type="match status" value="1"/>
</dbReference>
<dbReference type="InterPro" id="IPR000241">
    <property type="entry name" value="RlmKL-like_Mtase"/>
</dbReference>
<dbReference type="PRINTS" id="PR00507">
    <property type="entry name" value="N12N6MTFRASE"/>
</dbReference>
<dbReference type="Proteomes" id="UP000183585">
    <property type="component" value="Unassembled WGS sequence"/>
</dbReference>
<dbReference type="Gene3D" id="3.40.50.150">
    <property type="entry name" value="Vaccinia Virus protein VP39"/>
    <property type="match status" value="1"/>
</dbReference>
<accession>A0A1C5ADD4</accession>
<name>A0A1C5ADD4_9ACTN</name>
<dbReference type="PANTHER" id="PTHR14911:SF13">
    <property type="entry name" value="TRNA (GUANINE(6)-N2)-METHYLTRANSFERASE THUMP3"/>
    <property type="match status" value="1"/>
</dbReference>
<feature type="domain" description="Ribosomal RNA large subunit methyltransferase K/L-like methyltransferase" evidence="1">
    <location>
        <begin position="177"/>
        <end position="350"/>
    </location>
</feature>
<evidence type="ECO:0000259" key="1">
    <source>
        <dbReference type="Pfam" id="PF01170"/>
    </source>
</evidence>
<sequence>MVTVRFLARTLRGLEEVAAREVAGRGCGVEHQRHREVWFRASRPEPSLLDLRTVDDLFLLAGVTEDADHTKAALAAFTRLARDAPLRQLLEVRKTYGYSARAGTLDVAASFLGRRNYNRYDVEEAVGRTAAARLGLRFHSRRNGEAPPEGSLSLRVTVEGTQAALAVRIADRPLHRRSYKTSSTPGTLHPPLAAALAWQAGIRAGMRVVDPCCGTGTILLESGGLSPGAVLLGLDHDPAAVRAAVANAGALDGVRRGSAGGTPGVTWAVGDAGRLPLGAGTVDRVVSNPPWDRQVLARGALADDPARLFREIRRVLAADGLAVLLLHEFEELTAAVAAAGLGVDDVRVVSLFGTHPAMVTLSG</sequence>
<dbReference type="EMBL" id="FMCT01000012">
    <property type="protein sequence ID" value="SCF43247.1"/>
    <property type="molecule type" value="Genomic_DNA"/>
</dbReference>
<protein>
    <submittedName>
        <fullName evidence="2">23S rRNA G2445 N2-methylase RlmL</fullName>
    </submittedName>
</protein>
<dbReference type="GO" id="GO:0016423">
    <property type="term" value="F:tRNA (guanine) methyltransferase activity"/>
    <property type="evidence" value="ECO:0007669"/>
    <property type="project" value="TreeGrafter"/>
</dbReference>
<dbReference type="PANTHER" id="PTHR14911">
    <property type="entry name" value="THUMP DOMAIN-CONTAINING"/>
    <property type="match status" value="1"/>
</dbReference>
<keyword evidence="2" id="KW-0808">Transferase</keyword>
<gene>
    <name evidence="2" type="ORF">GA0070563_112210</name>
</gene>
<dbReference type="CDD" id="cd02440">
    <property type="entry name" value="AdoMet_MTases"/>
    <property type="match status" value="1"/>
</dbReference>
<evidence type="ECO:0000313" key="2">
    <source>
        <dbReference type="EMBL" id="SCF43247.1"/>
    </source>
</evidence>
<organism evidence="2 3">
    <name type="scientific">Micromonospora carbonacea</name>
    <dbReference type="NCBI Taxonomy" id="47853"/>
    <lineage>
        <taxon>Bacteria</taxon>
        <taxon>Bacillati</taxon>
        <taxon>Actinomycetota</taxon>
        <taxon>Actinomycetes</taxon>
        <taxon>Micromonosporales</taxon>
        <taxon>Micromonosporaceae</taxon>
        <taxon>Micromonospora</taxon>
    </lineage>
</organism>
<dbReference type="AlphaFoldDB" id="A0A1C5ADD4"/>
<reference evidence="3" key="1">
    <citation type="submission" date="2016-06" db="EMBL/GenBank/DDBJ databases">
        <authorList>
            <person name="Varghese N."/>
            <person name="Submissions Spin"/>
        </authorList>
    </citation>
    <scope>NUCLEOTIDE SEQUENCE [LARGE SCALE GENOMIC DNA]</scope>
    <source>
        <strain evidence="3">DSM 43168</strain>
    </source>
</reference>
<dbReference type="InterPro" id="IPR029063">
    <property type="entry name" value="SAM-dependent_MTases_sf"/>
</dbReference>
<keyword evidence="3" id="KW-1185">Reference proteome</keyword>